<dbReference type="Proteomes" id="UP000663826">
    <property type="component" value="Unassembled WGS sequence"/>
</dbReference>
<evidence type="ECO:0000256" key="1">
    <source>
        <dbReference type="ARBA" id="ARBA00006249"/>
    </source>
</evidence>
<keyword evidence="2" id="KW-0719">Serine esterase</keyword>
<organism evidence="11 12">
    <name type="scientific">Rhizoctonia solani</name>
    <dbReference type="NCBI Taxonomy" id="456999"/>
    <lineage>
        <taxon>Eukaryota</taxon>
        <taxon>Fungi</taxon>
        <taxon>Dikarya</taxon>
        <taxon>Basidiomycota</taxon>
        <taxon>Agaricomycotina</taxon>
        <taxon>Agaricomycetes</taxon>
        <taxon>Cantharellales</taxon>
        <taxon>Ceratobasidiaceae</taxon>
        <taxon>Rhizoctonia</taxon>
    </lineage>
</organism>
<evidence type="ECO:0000256" key="10">
    <source>
        <dbReference type="RuleBase" id="RU361238"/>
    </source>
</evidence>
<reference evidence="11" key="1">
    <citation type="submission" date="2021-01" db="EMBL/GenBank/DDBJ databases">
        <authorList>
            <person name="Kaushik A."/>
        </authorList>
    </citation>
    <scope>NUCLEOTIDE SEQUENCE</scope>
    <source>
        <strain evidence="11">AG1-1B</strain>
    </source>
</reference>
<comment type="similarity">
    <text evidence="1 10">Belongs to the tannase family.</text>
</comment>
<evidence type="ECO:0000256" key="7">
    <source>
        <dbReference type="ARBA" id="ARBA00022837"/>
    </source>
</evidence>
<comment type="caution">
    <text evidence="11">The sequence shown here is derived from an EMBL/GenBank/DDBJ whole genome shotgun (WGS) entry which is preliminary data.</text>
</comment>
<feature type="signal peptide" evidence="10">
    <location>
        <begin position="1"/>
        <end position="21"/>
    </location>
</feature>
<comment type="catalytic activity">
    <reaction evidence="9">
        <text>feruloyl-polysaccharide + H2O = ferulate + polysaccharide.</text>
        <dbReference type="EC" id="3.1.1.73"/>
    </reaction>
</comment>
<dbReference type="EC" id="3.1.1.-" evidence="10"/>
<dbReference type="GO" id="GO:0030600">
    <property type="term" value="F:feruloyl esterase activity"/>
    <property type="evidence" value="ECO:0007669"/>
    <property type="project" value="UniProtKB-EC"/>
</dbReference>
<proteinExistence type="inferred from homology"/>
<dbReference type="AlphaFoldDB" id="A0A8H2WJF7"/>
<evidence type="ECO:0000256" key="8">
    <source>
        <dbReference type="ARBA" id="ARBA00023157"/>
    </source>
</evidence>
<gene>
    <name evidence="11" type="ORF">RDB_LOCUS26447</name>
</gene>
<evidence type="ECO:0000256" key="2">
    <source>
        <dbReference type="ARBA" id="ARBA00022487"/>
    </source>
</evidence>
<feature type="chain" id="PRO_5034823686" description="Carboxylic ester hydrolase" evidence="10">
    <location>
        <begin position="22"/>
        <end position="226"/>
    </location>
</feature>
<dbReference type="GO" id="GO:0045493">
    <property type="term" value="P:xylan catabolic process"/>
    <property type="evidence" value="ECO:0007669"/>
    <property type="project" value="UniProtKB-KW"/>
</dbReference>
<dbReference type="GO" id="GO:0046872">
    <property type="term" value="F:metal ion binding"/>
    <property type="evidence" value="ECO:0007669"/>
    <property type="project" value="UniProtKB-KW"/>
</dbReference>
<dbReference type="InterPro" id="IPR029058">
    <property type="entry name" value="AB_hydrolase_fold"/>
</dbReference>
<protein>
    <recommendedName>
        <fullName evidence="10">Carboxylic ester hydrolase</fullName>
        <ecNumber evidence="10">3.1.1.-</ecNumber>
    </recommendedName>
</protein>
<dbReference type="InterPro" id="IPR011118">
    <property type="entry name" value="Tannase/feruloyl_esterase"/>
</dbReference>
<sequence>MAFKTAFSVTISAAMIHVAHSVDNCSALFSESKILIPNLKPYVARGYEAGTTFSTADASPAYNTPVPDLIEFCRFGAEYNTSTTSKFRFEIWMPSAEKWNGRFAFVGNGGDAGGVNYPDMGIPLSKYGFAVASTDGEISGHNGTTADGTFAIGNPESQIDFGYRAVHMSTEFSKMILEQYYGKAASYNYWIGCSSGGKQGMKSIQKYPQDFDGAITGAPAQWWPHL</sequence>
<dbReference type="Pfam" id="PF07519">
    <property type="entry name" value="Tannase"/>
    <property type="match status" value="1"/>
</dbReference>
<evidence type="ECO:0000256" key="9">
    <source>
        <dbReference type="ARBA" id="ARBA00034075"/>
    </source>
</evidence>
<evidence type="ECO:0000256" key="6">
    <source>
        <dbReference type="ARBA" id="ARBA00022801"/>
    </source>
</evidence>
<dbReference type="PANTHER" id="PTHR33938">
    <property type="entry name" value="FERULOYL ESTERASE B-RELATED"/>
    <property type="match status" value="1"/>
</dbReference>
<keyword evidence="3" id="KW-0119">Carbohydrate metabolism</keyword>
<keyword evidence="7" id="KW-0106">Calcium</keyword>
<keyword evidence="6 10" id="KW-0378">Hydrolase</keyword>
<keyword evidence="3" id="KW-0858">Xylan degradation</keyword>
<evidence type="ECO:0000313" key="12">
    <source>
        <dbReference type="Proteomes" id="UP000663826"/>
    </source>
</evidence>
<evidence type="ECO:0000256" key="5">
    <source>
        <dbReference type="ARBA" id="ARBA00022729"/>
    </source>
</evidence>
<keyword evidence="8" id="KW-1015">Disulfide bond</keyword>
<dbReference type="EMBL" id="CAJMWQ010000887">
    <property type="protein sequence ID" value="CAE6392349.1"/>
    <property type="molecule type" value="Genomic_DNA"/>
</dbReference>
<evidence type="ECO:0000256" key="4">
    <source>
        <dbReference type="ARBA" id="ARBA00022723"/>
    </source>
</evidence>
<dbReference type="SUPFAM" id="SSF53474">
    <property type="entry name" value="alpha/beta-Hydrolases"/>
    <property type="match status" value="1"/>
</dbReference>
<evidence type="ECO:0000256" key="3">
    <source>
        <dbReference type="ARBA" id="ARBA00022651"/>
    </source>
</evidence>
<keyword evidence="4" id="KW-0479">Metal-binding</keyword>
<name>A0A8H2WJF7_9AGAM</name>
<dbReference type="PANTHER" id="PTHR33938:SF15">
    <property type="entry name" value="FERULOYL ESTERASE B-RELATED"/>
    <property type="match status" value="1"/>
</dbReference>
<accession>A0A8H2WJF7</accession>
<keyword evidence="5 10" id="KW-0732">Signal</keyword>
<keyword evidence="3" id="KW-0624">Polysaccharide degradation</keyword>
<evidence type="ECO:0000313" key="11">
    <source>
        <dbReference type="EMBL" id="CAE6392349.1"/>
    </source>
</evidence>